<accession>A0ABU2JBW5</accession>
<evidence type="ECO:0000259" key="1">
    <source>
        <dbReference type="Pfam" id="PF09995"/>
    </source>
</evidence>
<dbReference type="EC" id="1.-.-.-" evidence="2"/>
<comment type="caution">
    <text evidence="2">The sequence shown here is derived from an EMBL/GenBank/DDBJ whole genome shotgun (WGS) entry which is preliminary data.</text>
</comment>
<evidence type="ECO:0000313" key="3">
    <source>
        <dbReference type="Proteomes" id="UP001183176"/>
    </source>
</evidence>
<proteinExistence type="predicted"/>
<protein>
    <submittedName>
        <fullName evidence="2">Oxygenase MpaB family protein</fullName>
        <ecNumber evidence="2">1.-.-.-</ecNumber>
    </submittedName>
</protein>
<sequence length="279" mass="32126">MTQEARETEDELATAHQVYRNVALFELVRDIRVGLNLAFYRTFAVPRIAELLAHTGEIKTQPHKRSMDTGLFMYELIEAGYDSERGRQVVRALNKMHKRWDIAAEDYLYVLTTFIVVPTRWLHNYGPRKLTDTETAAITTFYRELGRRMNIDNLPANYRDAERIFDDYEARNVRYSDAGCALMKSTENVMAEQLPRPLKPAATLLTRLILDDYVAEAVGLAPAPRAGRALMRLVGTIRRRRGHHRHAPRTDSWFKPGRKVEGVYPNGYQFDQLGPRDSA</sequence>
<dbReference type="InterPro" id="IPR046366">
    <property type="entry name" value="MPAB"/>
</dbReference>
<keyword evidence="2" id="KW-0560">Oxidoreductase</keyword>
<name>A0ABU2JBW5_9ACTN</name>
<dbReference type="Pfam" id="PF09995">
    <property type="entry name" value="MPAB_Lcp_cat"/>
    <property type="match status" value="1"/>
</dbReference>
<dbReference type="PANTHER" id="PTHR36124">
    <property type="match status" value="1"/>
</dbReference>
<dbReference type="InterPro" id="IPR018713">
    <property type="entry name" value="MPAB/Lcp_cat_dom"/>
</dbReference>
<keyword evidence="3" id="KW-1185">Reference proteome</keyword>
<dbReference type="GO" id="GO:0016491">
    <property type="term" value="F:oxidoreductase activity"/>
    <property type="evidence" value="ECO:0007669"/>
    <property type="project" value="UniProtKB-KW"/>
</dbReference>
<reference evidence="3" key="1">
    <citation type="submission" date="2023-07" db="EMBL/GenBank/DDBJ databases">
        <title>30 novel species of actinomycetes from the DSMZ collection.</title>
        <authorList>
            <person name="Nouioui I."/>
        </authorList>
    </citation>
    <scope>NUCLEOTIDE SEQUENCE [LARGE SCALE GENOMIC DNA]</scope>
    <source>
        <strain evidence="3">DSM 44399</strain>
    </source>
</reference>
<dbReference type="RefSeq" id="WP_311423624.1">
    <property type="nucleotide sequence ID" value="NZ_JAVREH010000018.1"/>
</dbReference>
<gene>
    <name evidence="2" type="ORF">RM423_13840</name>
</gene>
<organism evidence="2 3">
    <name type="scientific">Jatrophihabitans lederbergiae</name>
    <dbReference type="NCBI Taxonomy" id="3075547"/>
    <lineage>
        <taxon>Bacteria</taxon>
        <taxon>Bacillati</taxon>
        <taxon>Actinomycetota</taxon>
        <taxon>Actinomycetes</taxon>
        <taxon>Jatrophihabitantales</taxon>
        <taxon>Jatrophihabitantaceae</taxon>
        <taxon>Jatrophihabitans</taxon>
    </lineage>
</organism>
<dbReference type="Proteomes" id="UP001183176">
    <property type="component" value="Unassembled WGS sequence"/>
</dbReference>
<dbReference type="EMBL" id="JAVREH010000018">
    <property type="protein sequence ID" value="MDT0262475.1"/>
    <property type="molecule type" value="Genomic_DNA"/>
</dbReference>
<evidence type="ECO:0000313" key="2">
    <source>
        <dbReference type="EMBL" id="MDT0262475.1"/>
    </source>
</evidence>
<feature type="domain" description="ER-bound oxygenase mpaB/mpaB'/Rubber oxygenase catalytic" evidence="1">
    <location>
        <begin position="38"/>
        <end position="239"/>
    </location>
</feature>
<dbReference type="PANTHER" id="PTHR36124:SF1">
    <property type="entry name" value="ER-BOUND OXYGENASE MPAB_MPAB'_RUBBER OXYGENASE CATALYTIC DOMAIN-CONTAINING PROTEIN"/>
    <property type="match status" value="1"/>
</dbReference>